<dbReference type="SUPFAM" id="SSF54211">
    <property type="entry name" value="Ribosomal protein S5 domain 2-like"/>
    <property type="match status" value="1"/>
</dbReference>
<evidence type="ECO:0000313" key="5">
    <source>
        <dbReference type="Proteomes" id="UP000004827"/>
    </source>
</evidence>
<dbReference type="PANTHER" id="PTHR16301">
    <property type="entry name" value="IMPACT-RELATED"/>
    <property type="match status" value="1"/>
</dbReference>
<name>D2YCJ3_VIBMI</name>
<dbReference type="InterPro" id="IPR035647">
    <property type="entry name" value="EFG_III/V"/>
</dbReference>
<dbReference type="Pfam" id="PF01205">
    <property type="entry name" value="Impact_N"/>
    <property type="match status" value="1"/>
</dbReference>
<evidence type="ECO:0000256" key="1">
    <source>
        <dbReference type="ARBA" id="ARBA00007665"/>
    </source>
</evidence>
<dbReference type="GO" id="GO:0043168">
    <property type="term" value="F:anion binding"/>
    <property type="evidence" value="ECO:0007669"/>
    <property type="project" value="UniProtKB-ARBA"/>
</dbReference>
<organism evidence="4 5">
    <name type="scientific">Vibrio mimicus VM603</name>
    <dbReference type="NCBI Taxonomy" id="671074"/>
    <lineage>
        <taxon>Bacteria</taxon>
        <taxon>Pseudomonadati</taxon>
        <taxon>Pseudomonadota</taxon>
        <taxon>Gammaproteobacteria</taxon>
        <taxon>Vibrionales</taxon>
        <taxon>Vibrionaceae</taxon>
        <taxon>Vibrio</taxon>
    </lineage>
</organism>
<accession>D2YCJ3</accession>
<feature type="domain" description="Impact N-terminal" evidence="2">
    <location>
        <begin position="33"/>
        <end position="140"/>
    </location>
</feature>
<dbReference type="GO" id="GO:0032561">
    <property type="term" value="F:guanyl ribonucleotide binding"/>
    <property type="evidence" value="ECO:0007669"/>
    <property type="project" value="UniProtKB-ARBA"/>
</dbReference>
<dbReference type="GO" id="GO:0017111">
    <property type="term" value="F:ribonucleoside triphosphate phosphatase activity"/>
    <property type="evidence" value="ECO:0007669"/>
    <property type="project" value="UniProtKB-ARBA"/>
</dbReference>
<sequence>MLDCATLFLSARIMNLQPYLIPAESTQFEEEIKKSLFITYLAHTPGIDSAKAFVEEIKRLHADARHNCWAFVAGRPQDSMLWGFSDDGEPSGTAGKPILAQLTGSGVGEITAVVTRYYGGVLLGTGGLVKAYGGGVQQALKRLQTIEKKITTSVHLTLDYAMIPLLHSLMAQFSATEMEAHYNEQVQLVVELEALQCDAFIQAVINKSGAKIQVNSSPEHTVRT</sequence>
<dbReference type="NCBIfam" id="TIGR00257">
    <property type="entry name" value="IMPACT_YIGZ"/>
    <property type="match status" value="1"/>
</dbReference>
<proteinExistence type="inferred from homology"/>
<evidence type="ECO:0008006" key="6">
    <source>
        <dbReference type="Google" id="ProtNLM"/>
    </source>
</evidence>
<dbReference type="GO" id="GO:0005737">
    <property type="term" value="C:cytoplasm"/>
    <property type="evidence" value="ECO:0007669"/>
    <property type="project" value="TreeGrafter"/>
</dbReference>
<dbReference type="InterPro" id="IPR036956">
    <property type="entry name" value="Impact_N_sf"/>
</dbReference>
<dbReference type="Gene3D" id="3.30.230.30">
    <property type="entry name" value="Impact, N-terminal domain"/>
    <property type="match status" value="1"/>
</dbReference>
<dbReference type="PANTHER" id="PTHR16301:SF20">
    <property type="entry name" value="IMPACT FAMILY MEMBER YIGZ"/>
    <property type="match status" value="1"/>
</dbReference>
<evidence type="ECO:0000313" key="4">
    <source>
        <dbReference type="EMBL" id="EEW07540.1"/>
    </source>
</evidence>
<reference evidence="4 5" key="1">
    <citation type="journal article" date="2009" name="BMC Evol. Biol.">
        <title>Genomic taxonomy of Vibrios.</title>
        <authorList>
            <person name="Thompson C.C."/>
            <person name="Vicente A.C."/>
            <person name="Souza R.C."/>
            <person name="Vasconcelos A.T."/>
            <person name="Vesth T."/>
            <person name="Alves N.Jr."/>
            <person name="Ussery D.W."/>
            <person name="Iida T."/>
            <person name="Thompson F.L."/>
        </authorList>
    </citation>
    <scope>NUCLEOTIDE SEQUENCE [LARGE SCALE GENOMIC DNA]</scope>
    <source>
        <strain evidence="4 5">VM603</strain>
    </source>
</reference>
<dbReference type="Pfam" id="PF09186">
    <property type="entry name" value="DUF1949"/>
    <property type="match status" value="1"/>
</dbReference>
<evidence type="ECO:0000259" key="2">
    <source>
        <dbReference type="Pfam" id="PF01205"/>
    </source>
</evidence>
<dbReference type="InterPro" id="IPR015796">
    <property type="entry name" value="Impact_YigZ-like"/>
</dbReference>
<dbReference type="InterPro" id="IPR020569">
    <property type="entry name" value="UPF0029_Impact_CS"/>
</dbReference>
<dbReference type="Proteomes" id="UP000004827">
    <property type="component" value="Unassembled WGS sequence"/>
</dbReference>
<comment type="similarity">
    <text evidence="1">Belongs to the IMPACT family.</text>
</comment>
<protein>
    <recommendedName>
        <fullName evidence="6">YigZ family protein</fullName>
    </recommendedName>
</protein>
<dbReference type="GO" id="GO:0006446">
    <property type="term" value="P:regulation of translational initiation"/>
    <property type="evidence" value="ECO:0007669"/>
    <property type="project" value="TreeGrafter"/>
</dbReference>
<feature type="domain" description="UPF0029" evidence="3">
    <location>
        <begin position="156"/>
        <end position="210"/>
    </location>
</feature>
<dbReference type="EMBL" id="ACYU01000044">
    <property type="protein sequence ID" value="EEW07540.1"/>
    <property type="molecule type" value="Genomic_DNA"/>
</dbReference>
<dbReference type="InterPro" id="IPR015269">
    <property type="entry name" value="UPF0029_Impact_C"/>
</dbReference>
<dbReference type="InterPro" id="IPR001498">
    <property type="entry name" value="Impact_N"/>
</dbReference>
<dbReference type="InterPro" id="IPR023582">
    <property type="entry name" value="Impact"/>
</dbReference>
<dbReference type="Gene3D" id="3.30.70.240">
    <property type="match status" value="1"/>
</dbReference>
<dbReference type="PROSITE" id="PS00910">
    <property type="entry name" value="UPF0029"/>
    <property type="match status" value="1"/>
</dbReference>
<dbReference type="InterPro" id="IPR020568">
    <property type="entry name" value="Ribosomal_Su5_D2-typ_SF"/>
</dbReference>
<evidence type="ECO:0000259" key="3">
    <source>
        <dbReference type="Pfam" id="PF09186"/>
    </source>
</evidence>
<dbReference type="AlphaFoldDB" id="D2YCJ3"/>
<gene>
    <name evidence="4" type="ORF">VMB_12400</name>
</gene>
<dbReference type="SUPFAM" id="SSF54980">
    <property type="entry name" value="EF-G C-terminal domain-like"/>
    <property type="match status" value="1"/>
</dbReference>
<comment type="caution">
    <text evidence="4">The sequence shown here is derived from an EMBL/GenBank/DDBJ whole genome shotgun (WGS) entry which is preliminary data.</text>
</comment>